<evidence type="ECO:0000313" key="1">
    <source>
        <dbReference type="EMBL" id="RKT69444.1"/>
    </source>
</evidence>
<accession>A0A495X9A6</accession>
<dbReference type="RefSeq" id="WP_121221219.1">
    <property type="nucleotide sequence ID" value="NZ_JBIUBA010000002.1"/>
</dbReference>
<protein>
    <submittedName>
        <fullName evidence="1">Uncharacterized protein</fullName>
    </submittedName>
</protein>
<keyword evidence="2" id="KW-1185">Reference proteome</keyword>
<dbReference type="Proteomes" id="UP000272729">
    <property type="component" value="Unassembled WGS sequence"/>
</dbReference>
<name>A0A495X9A6_9PSEU</name>
<dbReference type="OrthoDB" id="332209at2"/>
<reference evidence="1 2" key="1">
    <citation type="submission" date="2018-10" db="EMBL/GenBank/DDBJ databases">
        <title>Sequencing the genomes of 1000 actinobacteria strains.</title>
        <authorList>
            <person name="Klenk H.-P."/>
        </authorList>
    </citation>
    <scope>NUCLEOTIDE SEQUENCE [LARGE SCALE GENOMIC DNA]</scope>
    <source>
        <strain evidence="1 2">DSM 43911</strain>
    </source>
</reference>
<proteinExistence type="predicted"/>
<organism evidence="1 2">
    <name type="scientific">Saccharothrix variisporea</name>
    <dbReference type="NCBI Taxonomy" id="543527"/>
    <lineage>
        <taxon>Bacteria</taxon>
        <taxon>Bacillati</taxon>
        <taxon>Actinomycetota</taxon>
        <taxon>Actinomycetes</taxon>
        <taxon>Pseudonocardiales</taxon>
        <taxon>Pseudonocardiaceae</taxon>
        <taxon>Saccharothrix</taxon>
    </lineage>
</organism>
<dbReference type="EMBL" id="RBXR01000001">
    <property type="protein sequence ID" value="RKT69444.1"/>
    <property type="molecule type" value="Genomic_DNA"/>
</dbReference>
<evidence type="ECO:0000313" key="2">
    <source>
        <dbReference type="Proteomes" id="UP000272729"/>
    </source>
</evidence>
<dbReference type="AlphaFoldDB" id="A0A495X9A6"/>
<sequence>MALTADLAKVLDKQYEDGTLIEILDAPVSALSGVSEGDAQKLKDALGIKTVRDLGRNKYFRTAAALLDLHNAS</sequence>
<comment type="caution">
    <text evidence="1">The sequence shown here is derived from an EMBL/GenBank/DDBJ whole genome shotgun (WGS) entry which is preliminary data.</text>
</comment>
<gene>
    <name evidence="1" type="ORF">DFJ66_2673</name>
</gene>